<proteinExistence type="predicted"/>
<reference evidence="1 2" key="1">
    <citation type="submission" date="2013-08" db="EMBL/GenBank/DDBJ databases">
        <authorList>
            <person name="Huang J."/>
            <person name="Wang G."/>
        </authorList>
    </citation>
    <scope>NUCLEOTIDE SEQUENCE [LARGE SCALE GENOMIC DNA]</scope>
    <source>
        <strain evidence="1 2">JSM 076056</strain>
    </source>
</reference>
<evidence type="ECO:0000313" key="2">
    <source>
        <dbReference type="Proteomes" id="UP000030528"/>
    </source>
</evidence>
<dbReference type="EMBL" id="AVPE01000020">
    <property type="protein sequence ID" value="KGX89724.1"/>
    <property type="molecule type" value="Genomic_DNA"/>
</dbReference>
<dbReference type="STRING" id="1385510.GCA_000425205_02235"/>
<dbReference type="Proteomes" id="UP000030528">
    <property type="component" value="Unassembled WGS sequence"/>
</dbReference>
<gene>
    <name evidence="1" type="ORF">N781_15970</name>
</gene>
<name>A0A0A5GCH4_9BACI</name>
<organism evidence="1 2">
    <name type="scientific">Pontibacillus halophilus JSM 076056 = DSM 19796</name>
    <dbReference type="NCBI Taxonomy" id="1385510"/>
    <lineage>
        <taxon>Bacteria</taxon>
        <taxon>Bacillati</taxon>
        <taxon>Bacillota</taxon>
        <taxon>Bacilli</taxon>
        <taxon>Bacillales</taxon>
        <taxon>Bacillaceae</taxon>
        <taxon>Pontibacillus</taxon>
    </lineage>
</organism>
<dbReference type="AlphaFoldDB" id="A0A0A5GCH4"/>
<protein>
    <submittedName>
        <fullName evidence="1">Uncharacterized protein</fullName>
    </submittedName>
</protein>
<dbReference type="RefSeq" id="WP_026800588.1">
    <property type="nucleotide sequence ID" value="NZ_AULI01000008.1"/>
</dbReference>
<keyword evidence="2" id="KW-1185">Reference proteome</keyword>
<sequence length="267" mass="31311">MKYGVSVMDTSLVGEIEESGRLVLGRLEQFAEQLRSVTTFQEPRGIVFHDYDSATTLFSTIPLPAYTSRDLIHMTPTIETWKQIYLTSAKGTQKVTHYYNHLELDDVVEIAAHELTHHADFFHSEFEDWEEEEAENMWFEEGMCFYIPRKFLFTQEKFDDVMEVERELIHLHKGEYGEYTLDQFGKSGYRGGQDESYAAAFYDYWRSTATVHELIHNYCEGDLTVLIGVYRQWVEQGMNESLQGFFIDYFQLSEETARKLWLSGAER</sequence>
<evidence type="ECO:0000313" key="1">
    <source>
        <dbReference type="EMBL" id="KGX89724.1"/>
    </source>
</evidence>
<comment type="caution">
    <text evidence="1">The sequence shown here is derived from an EMBL/GenBank/DDBJ whole genome shotgun (WGS) entry which is preliminary data.</text>
</comment>
<dbReference type="OrthoDB" id="2354703at2"/>
<accession>A0A0A5GCH4</accession>
<dbReference type="eggNOG" id="ENOG502Z8NC">
    <property type="taxonomic scope" value="Bacteria"/>
</dbReference>